<dbReference type="Proteomes" id="UP001189429">
    <property type="component" value="Unassembled WGS sequence"/>
</dbReference>
<feature type="compositionally biased region" description="Low complexity" evidence="1">
    <location>
        <begin position="56"/>
        <end position="66"/>
    </location>
</feature>
<accession>A0ABN9UCV1</accession>
<gene>
    <name evidence="2" type="ORF">PCOR1329_LOCUS47375</name>
</gene>
<feature type="compositionally biased region" description="Low complexity" evidence="1">
    <location>
        <begin position="78"/>
        <end position="91"/>
    </location>
</feature>
<comment type="caution">
    <text evidence="2">The sequence shown here is derived from an EMBL/GenBank/DDBJ whole genome shotgun (WGS) entry which is preliminary data.</text>
</comment>
<sequence>SASAAVAAVPTPASADDGAAEQPADSSAEPATPAAVAADAPAAALAAGTEVPKAPDPAASADAGEPASKHGEVPKAPDPAASADAGEPASKCGEVPKALDPAASADAGEPASKHGEVPKAAEELPGTGAGPLEPAPEHGKASEASLGAAEAGRAPSAAAAPGAYMARRAAARLVVQSTELPEAGGEYKLLPGSGPGGRPAWVQGANAKGKEAVCLYWSEENGHPATFGRGLAHPAEGTDGAAPRQGALARSVQVVWTALPEELHSTKWQTGAGSVVPITVMRV</sequence>
<feature type="non-terminal residue" evidence="2">
    <location>
        <position position="1"/>
    </location>
</feature>
<evidence type="ECO:0000313" key="2">
    <source>
        <dbReference type="EMBL" id="CAK0857199.1"/>
    </source>
</evidence>
<protein>
    <submittedName>
        <fullName evidence="2">Uncharacterized protein</fullName>
    </submittedName>
</protein>
<feature type="compositionally biased region" description="Low complexity" evidence="1">
    <location>
        <begin position="142"/>
        <end position="153"/>
    </location>
</feature>
<proteinExistence type="predicted"/>
<feature type="compositionally biased region" description="Basic and acidic residues" evidence="1">
    <location>
        <begin position="111"/>
        <end position="122"/>
    </location>
</feature>
<organism evidence="2 3">
    <name type="scientific">Prorocentrum cordatum</name>
    <dbReference type="NCBI Taxonomy" id="2364126"/>
    <lineage>
        <taxon>Eukaryota</taxon>
        <taxon>Sar</taxon>
        <taxon>Alveolata</taxon>
        <taxon>Dinophyceae</taxon>
        <taxon>Prorocentrales</taxon>
        <taxon>Prorocentraceae</taxon>
        <taxon>Prorocentrum</taxon>
    </lineage>
</organism>
<feature type="region of interest" description="Disordered" evidence="1">
    <location>
        <begin position="1"/>
        <end position="153"/>
    </location>
</feature>
<name>A0ABN9UCV1_9DINO</name>
<keyword evidence="3" id="KW-1185">Reference proteome</keyword>
<reference evidence="2" key="1">
    <citation type="submission" date="2023-10" db="EMBL/GenBank/DDBJ databases">
        <authorList>
            <person name="Chen Y."/>
            <person name="Shah S."/>
            <person name="Dougan E. K."/>
            <person name="Thang M."/>
            <person name="Chan C."/>
        </authorList>
    </citation>
    <scope>NUCLEOTIDE SEQUENCE [LARGE SCALE GENOMIC DNA]</scope>
</reference>
<evidence type="ECO:0000313" key="3">
    <source>
        <dbReference type="Proteomes" id="UP001189429"/>
    </source>
</evidence>
<evidence type="ECO:0000256" key="1">
    <source>
        <dbReference type="SAM" id="MobiDB-lite"/>
    </source>
</evidence>
<feature type="compositionally biased region" description="Low complexity" evidence="1">
    <location>
        <begin position="1"/>
        <end position="15"/>
    </location>
</feature>
<dbReference type="EMBL" id="CAUYUJ010015708">
    <property type="protein sequence ID" value="CAK0857199.1"/>
    <property type="molecule type" value="Genomic_DNA"/>
</dbReference>
<feature type="compositionally biased region" description="Low complexity" evidence="1">
    <location>
        <begin position="28"/>
        <end position="47"/>
    </location>
</feature>